<dbReference type="Gene3D" id="3.40.50.11350">
    <property type="match status" value="1"/>
</dbReference>
<reference evidence="1" key="1">
    <citation type="submission" date="2018-10" db="EMBL/GenBank/DDBJ databases">
        <title>Hidden diversity of soil giant viruses.</title>
        <authorList>
            <person name="Schulz F."/>
            <person name="Alteio L."/>
            <person name="Goudeau D."/>
            <person name="Ryan E.M."/>
            <person name="Malmstrom R.R."/>
            <person name="Blanchard J."/>
            <person name="Woyke T."/>
        </authorList>
    </citation>
    <scope>NUCLEOTIDE SEQUENCE</scope>
    <source>
        <strain evidence="1">HAV1</strain>
    </source>
</reference>
<sequence length="410" mass="47413">MKYFITFSSAGLGNILLPFLSGKIISNKTGRKLILLYSKGPDGNIDFHKLFNLGEIKNFQLCHTDISLKVSSLNHYFSLYSHSNTDKAIYDFAIGLNEKLKPDVVSYTRDYNYIYSDVADAVCAYSLGWWIANYKEEVLKYDTAEIINKRSVKAEFKQLNINPVVQLMRDNYVRDNGIDHNTFGIHLRLTDFKNNHVKEIEKIKYLVENIICLNPGVKFFVCSDEKNVEMEFIELFGRDKIKNFEKGHYPEFNALGIFRDEQVILESFVDMLIFASCTVITDLSNRNGYNGYGTFNNFARILSNETRYLTGYMRFIPNLCVGDISLEGGSCYVVTISEYKSVSDIAGENRSELILFEDEVKLDWQHSAHEDIRNLGGGRYSHWDKYLYFSTRDNSDPRENGRVYKFVIYN</sequence>
<proteinExistence type="predicted"/>
<protein>
    <submittedName>
        <fullName evidence="1">Radical SAM protein</fullName>
    </submittedName>
</protein>
<name>A0A3G5A2W3_9VIRU</name>
<gene>
    <name evidence="1" type="ORF">Harvfovirus40_8</name>
</gene>
<organism evidence="1">
    <name type="scientific">Harvfovirus sp</name>
    <dbReference type="NCBI Taxonomy" id="2487768"/>
    <lineage>
        <taxon>Viruses</taxon>
        <taxon>Varidnaviria</taxon>
        <taxon>Bamfordvirae</taxon>
        <taxon>Nucleocytoviricota</taxon>
        <taxon>Megaviricetes</taxon>
        <taxon>Imitervirales</taxon>
        <taxon>Mimiviridae</taxon>
        <taxon>Klosneuvirinae</taxon>
    </lineage>
</organism>
<evidence type="ECO:0000313" key="1">
    <source>
        <dbReference type="EMBL" id="AYV81545.1"/>
    </source>
</evidence>
<dbReference type="EMBL" id="MK072282">
    <property type="protein sequence ID" value="AYV81545.1"/>
    <property type="molecule type" value="Genomic_DNA"/>
</dbReference>
<accession>A0A3G5A2W3</accession>